<dbReference type="InterPro" id="IPR022409">
    <property type="entry name" value="PKD/Chitinase_dom"/>
</dbReference>
<protein>
    <submittedName>
        <fullName evidence="3">Gliding motility-associated C-terminal domain-containing protein</fullName>
    </submittedName>
</protein>
<dbReference type="Pfam" id="PF18911">
    <property type="entry name" value="PKD_4"/>
    <property type="match status" value="1"/>
</dbReference>
<dbReference type="EMBL" id="FUYR01000001">
    <property type="protein sequence ID" value="SKB53415.1"/>
    <property type="molecule type" value="Genomic_DNA"/>
</dbReference>
<dbReference type="InterPro" id="IPR035986">
    <property type="entry name" value="PKD_dom_sf"/>
</dbReference>
<dbReference type="InterPro" id="IPR013783">
    <property type="entry name" value="Ig-like_fold"/>
</dbReference>
<dbReference type="STRING" id="572036.SAMN05661099_1756"/>
<keyword evidence="4" id="KW-1185">Reference proteome</keyword>
<dbReference type="Pfam" id="PF13585">
    <property type="entry name" value="CHU_C"/>
    <property type="match status" value="1"/>
</dbReference>
<dbReference type="InterPro" id="IPR026341">
    <property type="entry name" value="T9SS_type_B"/>
</dbReference>
<feature type="domain" description="PKD" evidence="2">
    <location>
        <begin position="328"/>
        <end position="410"/>
    </location>
</feature>
<dbReference type="AlphaFoldDB" id="A0A1T5C1X7"/>
<name>A0A1T5C1X7_9SPHI</name>
<sequence length="670" mass="72061">MKRIVFLFALILLSLKGFTQAPLNDNCSGAIVINDARTKYCSSVGQYTNANATPSFTNSGPDVWFAFVSRDVEVKITVTGGTLQSPVVKIYNNCDEGARVVPVLTDGNTTILNEAGLTPDSRLYYISVSGAGSTGTFQICIENYKSEIKPGQDNSTASLLCSSTSIIKETSISGSGSNNNETANTCIGAEKHSGWYKWTAQNSGSLVFTITPTKNDDLDWVLFELGPEGNTQPASAANAIRCAAGHGISNAGCPNEPIYTKTGLNFTENDETETGGCGSGQNGMLKAVDMKQGYVYALVVNNFTSGNNGFEIKFTDDAGKAGTGLFKGPTAKLIESNANLCTPQQSFTFAAAVTGQTSIQWYFGQGASIPEATTAGPFTITYSTPGLKTVYLQVKNDLGCSVVETRTFMVGLSPAQPQLFANKPDFCLTDTIRLSTPAQTDVTYKWTGPGNFTSDAREPTIPVTSKAVAGVYTLVVSRGDCLTSPVNITIPAIYNNPVAAFRTDPKAPAKLSFPVTVRFFNESKDADSYLWDFGDGTTSTDQNPEHTYTGRGSYDVTLTAFKTNVCTVSSIQGKFMISEAGAIFIPNTFTPNDDAVNDEFVVNMNNIKTYRIQIFNRYGILMYSSTDLVENWKGTYQNKPVPVGTYYYVLDAVDLDNNIIKKSGSVTILK</sequence>
<dbReference type="SMART" id="SM00089">
    <property type="entry name" value="PKD"/>
    <property type="match status" value="2"/>
</dbReference>
<feature type="domain" description="PKD" evidence="2">
    <location>
        <begin position="521"/>
        <end position="560"/>
    </location>
</feature>
<evidence type="ECO:0000256" key="1">
    <source>
        <dbReference type="SAM" id="SignalP"/>
    </source>
</evidence>
<reference evidence="4" key="1">
    <citation type="submission" date="2017-02" db="EMBL/GenBank/DDBJ databases">
        <authorList>
            <person name="Varghese N."/>
            <person name="Submissions S."/>
        </authorList>
    </citation>
    <scope>NUCLEOTIDE SEQUENCE [LARGE SCALE GENOMIC DNA]</scope>
    <source>
        <strain evidence="4">DSM 22385</strain>
    </source>
</reference>
<accession>A0A1T5C1X7</accession>
<organism evidence="3 4">
    <name type="scientific">Daejeonella lutea</name>
    <dbReference type="NCBI Taxonomy" id="572036"/>
    <lineage>
        <taxon>Bacteria</taxon>
        <taxon>Pseudomonadati</taxon>
        <taxon>Bacteroidota</taxon>
        <taxon>Sphingobacteriia</taxon>
        <taxon>Sphingobacteriales</taxon>
        <taxon>Sphingobacteriaceae</taxon>
        <taxon>Daejeonella</taxon>
    </lineage>
</organism>
<dbReference type="PROSITE" id="PS50093">
    <property type="entry name" value="PKD"/>
    <property type="match status" value="2"/>
</dbReference>
<feature type="chain" id="PRO_5012594688" evidence="1">
    <location>
        <begin position="22"/>
        <end position="670"/>
    </location>
</feature>
<evidence type="ECO:0000259" key="2">
    <source>
        <dbReference type="PROSITE" id="PS50093"/>
    </source>
</evidence>
<dbReference type="NCBIfam" id="TIGR04131">
    <property type="entry name" value="Bac_Flav_CTERM"/>
    <property type="match status" value="1"/>
</dbReference>
<dbReference type="Pfam" id="PF00801">
    <property type="entry name" value="PKD"/>
    <property type="match status" value="1"/>
</dbReference>
<evidence type="ECO:0000313" key="4">
    <source>
        <dbReference type="Proteomes" id="UP000189981"/>
    </source>
</evidence>
<evidence type="ECO:0000313" key="3">
    <source>
        <dbReference type="EMBL" id="SKB53415.1"/>
    </source>
</evidence>
<dbReference type="InterPro" id="IPR000601">
    <property type="entry name" value="PKD_dom"/>
</dbReference>
<keyword evidence="1" id="KW-0732">Signal</keyword>
<feature type="signal peptide" evidence="1">
    <location>
        <begin position="1"/>
        <end position="21"/>
    </location>
</feature>
<gene>
    <name evidence="3" type="ORF">SAMN05661099_1756</name>
</gene>
<proteinExistence type="predicted"/>
<dbReference type="Proteomes" id="UP000189981">
    <property type="component" value="Unassembled WGS sequence"/>
</dbReference>
<dbReference type="RefSeq" id="WP_079702197.1">
    <property type="nucleotide sequence ID" value="NZ_FUYR01000001.1"/>
</dbReference>
<dbReference type="Gene3D" id="2.60.40.10">
    <property type="entry name" value="Immunoglobulins"/>
    <property type="match status" value="3"/>
</dbReference>
<dbReference type="SUPFAM" id="SSF49299">
    <property type="entry name" value="PKD domain"/>
    <property type="match status" value="2"/>
</dbReference>
<dbReference type="CDD" id="cd00146">
    <property type="entry name" value="PKD"/>
    <property type="match status" value="2"/>
</dbReference>
<dbReference type="OrthoDB" id="610082at2"/>